<protein>
    <submittedName>
        <fullName evidence="1">Uncharacterized protein</fullName>
    </submittedName>
</protein>
<comment type="caution">
    <text evidence="1">The sequence shown here is derived from an EMBL/GenBank/DDBJ whole genome shotgun (WGS) entry which is preliminary data.</text>
</comment>
<dbReference type="EMBL" id="JPGG01000016">
    <property type="protein sequence ID" value="KGC14930.1"/>
    <property type="molecule type" value="Genomic_DNA"/>
</dbReference>
<dbReference type="AlphaFoldDB" id="A0AAW3F547"/>
<gene>
    <name evidence="1" type="ORF">DM48_2857</name>
</gene>
<accession>A0AAW3F547</accession>
<dbReference type="KEGG" id="bgo:BM43_4909"/>
<organism evidence="1 2">
    <name type="scientific">Burkholderia gladioli</name>
    <name type="common">Pseudomonas marginata</name>
    <name type="synonym">Phytomonas marginata</name>
    <dbReference type="NCBI Taxonomy" id="28095"/>
    <lineage>
        <taxon>Bacteria</taxon>
        <taxon>Pseudomonadati</taxon>
        <taxon>Pseudomonadota</taxon>
        <taxon>Betaproteobacteria</taxon>
        <taxon>Burkholderiales</taxon>
        <taxon>Burkholderiaceae</taxon>
        <taxon>Burkholderia</taxon>
    </lineage>
</organism>
<dbReference type="RefSeq" id="WP_036056607.1">
    <property type="nucleotide sequence ID" value="NZ_CADEPP010000002.1"/>
</dbReference>
<name>A0AAW3F547_BURGA</name>
<evidence type="ECO:0000313" key="1">
    <source>
        <dbReference type="EMBL" id="KGC14930.1"/>
    </source>
</evidence>
<reference evidence="1 2" key="1">
    <citation type="submission" date="2014-04" db="EMBL/GenBank/DDBJ databases">
        <authorList>
            <person name="Bishop-Lilly K.A."/>
            <person name="Broomall S.M."/>
            <person name="Chain P.S."/>
            <person name="Chertkov O."/>
            <person name="Coyne S.R."/>
            <person name="Daligault H.E."/>
            <person name="Davenport K.W."/>
            <person name="Erkkila T."/>
            <person name="Frey K.G."/>
            <person name="Gibbons H.S."/>
            <person name="Gu W."/>
            <person name="Jaissle J."/>
            <person name="Johnson S.L."/>
            <person name="Koroleva G.I."/>
            <person name="Ladner J.T."/>
            <person name="Lo C.-C."/>
            <person name="Minogue T.D."/>
            <person name="Munk C."/>
            <person name="Palacios G.F."/>
            <person name="Redden C.L."/>
            <person name="Rosenzweig C.N."/>
            <person name="Scholz M.B."/>
            <person name="Teshima H."/>
            <person name="Xu Y."/>
        </authorList>
    </citation>
    <scope>NUCLEOTIDE SEQUENCE [LARGE SCALE GENOMIC DNA]</scope>
    <source>
        <strain evidence="2">gladioli</strain>
    </source>
</reference>
<sequence>MSNTYTRVQFTVSNAQPSQSIVIDMDTTKKDVSWSLGQDFSSSSGLSIQMTGGAELPLTQLRVTAAEITIGTSDAGSGQIAFTFSLFVASKPDVESIRLKSSSDSGIVLTVSVNGGVAQAVNHTFSGFDLN</sequence>
<proteinExistence type="predicted"/>
<dbReference type="Proteomes" id="UP000029590">
    <property type="component" value="Unassembled WGS sequence"/>
</dbReference>
<evidence type="ECO:0000313" key="2">
    <source>
        <dbReference type="Proteomes" id="UP000029590"/>
    </source>
</evidence>